<evidence type="ECO:0000256" key="22">
    <source>
        <dbReference type="PROSITE-ProRule" id="PRU00024"/>
    </source>
</evidence>
<protein>
    <recommendedName>
        <fullName evidence="3">small monomeric GTPase</fullName>
        <ecNumber evidence="3">3.6.5.2</ecNumber>
    </recommendedName>
</protein>
<dbReference type="InterPro" id="IPR006689">
    <property type="entry name" value="Small_GTPase_ARF/SAR"/>
</dbReference>
<feature type="binding site" evidence="20">
    <location>
        <begin position="31"/>
        <end position="38"/>
    </location>
    <ligand>
        <name>GTP</name>
        <dbReference type="ChEBI" id="CHEBI:37565"/>
    </ligand>
</feature>
<feature type="binding site" evidence="19">
    <location>
        <position position="36"/>
    </location>
    <ligand>
        <name>GTP</name>
        <dbReference type="ChEBI" id="CHEBI:37565"/>
    </ligand>
</feature>
<keyword evidence="12" id="KW-0653">Protein transport</keyword>
<evidence type="ECO:0000256" key="10">
    <source>
        <dbReference type="ARBA" id="ARBA00022833"/>
    </source>
</evidence>
<dbReference type="PROSITE" id="PS51417">
    <property type="entry name" value="ARF"/>
    <property type="match status" value="1"/>
</dbReference>
<dbReference type="SUPFAM" id="SSF52540">
    <property type="entry name" value="P-loop containing nucleoside triphosphate hydrolases"/>
    <property type="match status" value="1"/>
</dbReference>
<dbReference type="Gene3D" id="3.30.40.10">
    <property type="entry name" value="Zinc/RING finger domain, C3HC4 (zinc finger)"/>
    <property type="match status" value="1"/>
</dbReference>
<evidence type="ECO:0000256" key="14">
    <source>
        <dbReference type="ARBA" id="ARBA00023134"/>
    </source>
</evidence>
<dbReference type="InterPro" id="IPR011011">
    <property type="entry name" value="Znf_FYVE_PHD"/>
</dbReference>
<dbReference type="SMART" id="SM00336">
    <property type="entry name" value="BBOX"/>
    <property type="match status" value="2"/>
</dbReference>
<dbReference type="InterPro" id="IPR005225">
    <property type="entry name" value="Small_GTP-bd"/>
</dbReference>
<dbReference type="GO" id="GO:0016192">
    <property type="term" value="P:vesicle-mediated transport"/>
    <property type="evidence" value="ECO:0007669"/>
    <property type="project" value="UniProtKB-KW"/>
</dbReference>
<dbReference type="AlphaFoldDB" id="A0ABD2Q247"/>
<evidence type="ECO:0000313" key="25">
    <source>
        <dbReference type="Proteomes" id="UP001626550"/>
    </source>
</evidence>
<comment type="subcellular location">
    <subcellularLocation>
        <location evidence="1">Endoplasmic reticulum membrane</location>
        <topology evidence="1">Peripheral membrane protein</topology>
    </subcellularLocation>
    <subcellularLocation>
        <location evidence="16">Golgi apparatus</location>
        <location evidence="16">Golgi stack membrane</location>
        <topology evidence="16">Peripheral membrane protein</topology>
    </subcellularLocation>
</comment>
<evidence type="ECO:0000256" key="5">
    <source>
        <dbReference type="ARBA" id="ARBA00022723"/>
    </source>
</evidence>
<feature type="binding site" evidence="19">
    <location>
        <position position="134"/>
    </location>
    <ligand>
        <name>GTP</name>
        <dbReference type="ChEBI" id="CHEBI:37565"/>
    </ligand>
</feature>
<feature type="domain" description="B box-type" evidence="23">
    <location>
        <begin position="230"/>
        <end position="266"/>
    </location>
</feature>
<keyword evidence="8" id="KW-0378">Hydrolase</keyword>
<dbReference type="InterPro" id="IPR013083">
    <property type="entry name" value="Znf_RING/FYVE/PHD"/>
</dbReference>
<evidence type="ECO:0000256" key="18">
    <source>
        <dbReference type="PIRSR" id="PIRSR606687-1"/>
    </source>
</evidence>
<dbReference type="SMART" id="SM00249">
    <property type="entry name" value="PHD"/>
    <property type="match status" value="1"/>
</dbReference>
<evidence type="ECO:0000256" key="8">
    <source>
        <dbReference type="ARBA" id="ARBA00022801"/>
    </source>
</evidence>
<evidence type="ECO:0000256" key="21">
    <source>
        <dbReference type="PIRSR" id="PIRSR606689-2"/>
    </source>
</evidence>
<dbReference type="SMART" id="SM00178">
    <property type="entry name" value="SAR"/>
    <property type="match status" value="1"/>
</dbReference>
<keyword evidence="13" id="KW-0333">Golgi apparatus</keyword>
<feature type="binding site" evidence="20">
    <location>
        <position position="77"/>
    </location>
    <ligand>
        <name>GTP</name>
        <dbReference type="ChEBI" id="CHEBI:37565"/>
    </ligand>
</feature>
<keyword evidence="15" id="KW-0472">Membrane</keyword>
<gene>
    <name evidence="24" type="primary">TRIM33</name>
    <name evidence="24" type="ORF">Ciccas_007702</name>
</gene>
<dbReference type="SMART" id="SM00177">
    <property type="entry name" value="ARF"/>
    <property type="match status" value="1"/>
</dbReference>
<keyword evidence="6 19" id="KW-0547">Nucleotide-binding</keyword>
<reference evidence="24 25" key="1">
    <citation type="submission" date="2024-11" db="EMBL/GenBank/DDBJ databases">
        <title>Adaptive evolution of stress response genes in parasites aligns with host niche diversity.</title>
        <authorList>
            <person name="Hahn C."/>
            <person name="Resl P."/>
        </authorList>
    </citation>
    <scope>NUCLEOTIDE SEQUENCE [LARGE SCALE GENOMIC DNA]</scope>
    <source>
        <strain evidence="24">EGGRZ-B1_66</strain>
        <tissue evidence="24">Body</tissue>
    </source>
</reference>
<dbReference type="GO" id="GO:0005525">
    <property type="term" value="F:GTP binding"/>
    <property type="evidence" value="ECO:0007669"/>
    <property type="project" value="UniProtKB-KW"/>
</dbReference>
<dbReference type="GO" id="GO:0032580">
    <property type="term" value="C:Golgi cisterna membrane"/>
    <property type="evidence" value="ECO:0007669"/>
    <property type="project" value="UniProtKB-SubCell"/>
</dbReference>
<proteinExistence type="inferred from homology"/>
<feature type="binding site" evidence="19">
    <location>
        <position position="136"/>
    </location>
    <ligand>
        <name>GTP</name>
        <dbReference type="ChEBI" id="CHEBI:37565"/>
    </ligand>
</feature>
<dbReference type="GO" id="GO:0003925">
    <property type="term" value="F:G protein activity"/>
    <property type="evidence" value="ECO:0007669"/>
    <property type="project" value="UniProtKB-EC"/>
</dbReference>
<dbReference type="InterPro" id="IPR003649">
    <property type="entry name" value="Bbox_C"/>
</dbReference>
<dbReference type="Pfam" id="PF00025">
    <property type="entry name" value="Arf"/>
    <property type="match status" value="1"/>
</dbReference>
<evidence type="ECO:0000256" key="15">
    <source>
        <dbReference type="ARBA" id="ARBA00023136"/>
    </source>
</evidence>
<dbReference type="EC" id="3.6.5.2" evidence="3"/>
<evidence type="ECO:0000256" key="3">
    <source>
        <dbReference type="ARBA" id="ARBA00011984"/>
    </source>
</evidence>
<evidence type="ECO:0000259" key="23">
    <source>
        <dbReference type="PROSITE" id="PS50119"/>
    </source>
</evidence>
<dbReference type="GO" id="GO:0005789">
    <property type="term" value="C:endoplasmic reticulum membrane"/>
    <property type="evidence" value="ECO:0007669"/>
    <property type="project" value="UniProtKB-SubCell"/>
</dbReference>
<evidence type="ECO:0000256" key="17">
    <source>
        <dbReference type="ARBA" id="ARBA00047660"/>
    </source>
</evidence>
<dbReference type="CDD" id="cd19757">
    <property type="entry name" value="Bbox1"/>
    <property type="match status" value="1"/>
</dbReference>
<keyword evidence="25" id="KW-1185">Reference proteome</keyword>
<evidence type="ECO:0000256" key="16">
    <source>
        <dbReference type="ARBA" id="ARBA00037843"/>
    </source>
</evidence>
<dbReference type="InterPro" id="IPR027417">
    <property type="entry name" value="P-loop_NTPase"/>
</dbReference>
<accession>A0ABD2Q247</accession>
<name>A0ABD2Q247_9PLAT</name>
<feature type="binding site" evidence="21">
    <location>
        <position position="38"/>
    </location>
    <ligand>
        <name>Mg(2+)</name>
        <dbReference type="ChEBI" id="CHEBI:18420"/>
    </ligand>
</feature>
<comment type="similarity">
    <text evidence="2">Belongs to the small GTPase superfamily. SAR1 family.</text>
</comment>
<keyword evidence="14 20" id="KW-0342">GTP-binding</keyword>
<feature type="binding site" evidence="21">
    <location>
        <position position="55"/>
    </location>
    <ligand>
        <name>Mg(2+)</name>
        <dbReference type="ChEBI" id="CHEBI:18420"/>
    </ligand>
</feature>
<dbReference type="InterPro" id="IPR001965">
    <property type="entry name" value="Znf_PHD"/>
</dbReference>
<keyword evidence="9" id="KW-0256">Endoplasmic reticulum</keyword>
<comment type="catalytic activity">
    <reaction evidence="17">
        <text>GTP + H2O = GDP + phosphate + H(+)</text>
        <dbReference type="Rhea" id="RHEA:19669"/>
        <dbReference type="ChEBI" id="CHEBI:15377"/>
        <dbReference type="ChEBI" id="CHEBI:15378"/>
        <dbReference type="ChEBI" id="CHEBI:37565"/>
        <dbReference type="ChEBI" id="CHEBI:43474"/>
        <dbReference type="ChEBI" id="CHEBI:58189"/>
        <dbReference type="EC" id="3.6.5.2"/>
    </reaction>
    <physiologicalReaction direction="left-to-right" evidence="17">
        <dbReference type="Rhea" id="RHEA:19670"/>
    </physiologicalReaction>
</comment>
<feature type="binding site" evidence="19">
    <location>
        <position position="39"/>
    </location>
    <ligand>
        <name>GTP</name>
        <dbReference type="ChEBI" id="CHEBI:37565"/>
    </ligand>
</feature>
<dbReference type="EMBL" id="JBJKFK010001222">
    <property type="protein sequence ID" value="KAL3313696.1"/>
    <property type="molecule type" value="Genomic_DNA"/>
</dbReference>
<feature type="binding site" evidence="19">
    <location>
        <position position="34"/>
    </location>
    <ligand>
        <name>GTP</name>
        <dbReference type="ChEBI" id="CHEBI:37565"/>
    </ligand>
</feature>
<feature type="binding site" evidence="19">
    <location>
        <position position="38"/>
    </location>
    <ligand>
        <name>GTP</name>
        <dbReference type="ChEBI" id="CHEBI:37565"/>
    </ligand>
</feature>
<dbReference type="Pfam" id="PF00643">
    <property type="entry name" value="zf-B_box"/>
    <property type="match status" value="1"/>
</dbReference>
<evidence type="ECO:0000256" key="20">
    <source>
        <dbReference type="PIRSR" id="PIRSR606689-1"/>
    </source>
</evidence>
<dbReference type="PRINTS" id="PR00328">
    <property type="entry name" value="SAR1GTPBP"/>
</dbReference>
<evidence type="ECO:0000256" key="11">
    <source>
        <dbReference type="ARBA" id="ARBA00022892"/>
    </source>
</evidence>
<feature type="binding site" evidence="19">
    <location>
        <position position="37"/>
    </location>
    <ligand>
        <name>GTP</name>
        <dbReference type="ChEBI" id="CHEBI:37565"/>
    </ligand>
</feature>
<feature type="binding site" evidence="18">
    <location>
        <position position="33"/>
    </location>
    <ligand>
        <name>Mg(2+)</name>
        <dbReference type="ChEBI" id="CHEBI:18420"/>
    </ligand>
</feature>
<dbReference type="NCBIfam" id="TIGR00231">
    <property type="entry name" value="small_GTP"/>
    <property type="match status" value="1"/>
</dbReference>
<dbReference type="SMART" id="SM00502">
    <property type="entry name" value="BBC"/>
    <property type="match status" value="1"/>
</dbReference>
<evidence type="ECO:0000256" key="1">
    <source>
        <dbReference type="ARBA" id="ARBA00004406"/>
    </source>
</evidence>
<keyword evidence="5 18" id="KW-0479">Metal-binding</keyword>
<dbReference type="Gene3D" id="3.40.50.300">
    <property type="entry name" value="P-loop containing nucleotide triphosphate hydrolases"/>
    <property type="match status" value="1"/>
</dbReference>
<keyword evidence="4" id="KW-0813">Transport</keyword>
<dbReference type="PROSITE" id="PS50119">
    <property type="entry name" value="ZF_BBOX"/>
    <property type="match status" value="1"/>
</dbReference>
<evidence type="ECO:0000313" key="24">
    <source>
        <dbReference type="EMBL" id="KAL3313696.1"/>
    </source>
</evidence>
<evidence type="ECO:0000256" key="9">
    <source>
        <dbReference type="ARBA" id="ARBA00022824"/>
    </source>
</evidence>
<keyword evidence="10" id="KW-0862">Zinc</keyword>
<keyword evidence="7 22" id="KW-0863">Zinc-finger</keyword>
<dbReference type="InterPro" id="IPR006687">
    <property type="entry name" value="Small_GTPase_SAR1"/>
</dbReference>
<evidence type="ECO:0000256" key="6">
    <source>
        <dbReference type="ARBA" id="ARBA00022741"/>
    </source>
</evidence>
<feature type="binding site" evidence="19">
    <location>
        <position position="133"/>
    </location>
    <ligand>
        <name>GTP</name>
        <dbReference type="ChEBI" id="CHEBI:37565"/>
    </ligand>
</feature>
<dbReference type="PROSITE" id="PS51422">
    <property type="entry name" value="SAR1"/>
    <property type="match status" value="1"/>
</dbReference>
<organism evidence="24 25">
    <name type="scientific">Cichlidogyrus casuarinus</name>
    <dbReference type="NCBI Taxonomy" id="1844966"/>
    <lineage>
        <taxon>Eukaryota</taxon>
        <taxon>Metazoa</taxon>
        <taxon>Spiralia</taxon>
        <taxon>Lophotrochozoa</taxon>
        <taxon>Platyhelminthes</taxon>
        <taxon>Monogenea</taxon>
        <taxon>Monopisthocotylea</taxon>
        <taxon>Dactylogyridea</taxon>
        <taxon>Ancyrocephalidae</taxon>
        <taxon>Cichlidogyrus</taxon>
    </lineage>
</organism>
<evidence type="ECO:0000256" key="4">
    <source>
        <dbReference type="ARBA" id="ARBA00022448"/>
    </source>
</evidence>
<dbReference type="GO" id="GO:0015031">
    <property type="term" value="P:protein transport"/>
    <property type="evidence" value="ECO:0007669"/>
    <property type="project" value="UniProtKB-KW"/>
</dbReference>
<dbReference type="PANTHER" id="PTHR45684">
    <property type="entry name" value="RE74312P"/>
    <property type="match status" value="1"/>
</dbReference>
<evidence type="ECO:0000256" key="12">
    <source>
        <dbReference type="ARBA" id="ARBA00022927"/>
    </source>
</evidence>
<sequence>MFLVNYASNAVTYMMQTLGLWNKTGKLVFLGLDNAGKTTLLHVLKSDHFAQHLPTLHPSNTEMTIGKITFTTYDLGGHTQARAVWRNYFPVVDGIAFIVDVSDQERLMEARDELISLLNDESISTVPILVLGNKIDKPGAISADVLTHNFGLMPYIQDGRLFKNSVLTANELTRSNPECSWCADNGEKKPSAGKCEDCNICLCNECISGHNRMPPFRSHNVSHNKIPPNEKGLCCEVHPKEALELYCEKCKSLTCRDCQLSVHRDHGGYKWVGEKASSLKPELQQAVDSLTIENSGLSEALATLKTGLKPNSNQKTIEAIKAYSEKLITAIKEETNLLVNQVGKETENLSMKCEKTSSSMDSLQKQIEHSLDFSSHLLANSESDPSSLVQLSSSLLIRLKTLSRRALCLTTDAPPCQDSVEDSAAGHRDPEVVGWRDALQSQVNFVSPFSMSANCKAQLSIELKRLCGSIKVESLKTTNPVKSLTHEDTTSLLEKSDDQQKRVEYEAFLDSLAELDSRETNRKTCAVCFGNGIFAICCKCARRYHLDCHLPRLAAKQCFPPDTESWTCSLCNLEEEPQPKRPCMESAPLSQSDFKLASQVLLDLLTCQQSAHITTSRCPACGLPPVGPEADSEKAVECPVEHAFHQIIQLRDQLEHCCPQALATEVVHLNGCGNNSVNESGVSLEEWLSQLEGFFDRLSQEKGKVLGSTPGLVKAATYLKSQIPNLVAKYSLGESA</sequence>
<evidence type="ECO:0000256" key="19">
    <source>
        <dbReference type="PIRSR" id="PIRSR606687-2"/>
    </source>
</evidence>
<evidence type="ECO:0000256" key="7">
    <source>
        <dbReference type="ARBA" id="ARBA00022771"/>
    </source>
</evidence>
<dbReference type="FunFam" id="3.40.50.300:FF:000161">
    <property type="entry name" value="Small COPII coat GTPase"/>
    <property type="match status" value="1"/>
</dbReference>
<dbReference type="SUPFAM" id="SSF57903">
    <property type="entry name" value="FYVE/PHD zinc finger"/>
    <property type="match status" value="1"/>
</dbReference>
<dbReference type="GO" id="GO:0008270">
    <property type="term" value="F:zinc ion binding"/>
    <property type="evidence" value="ECO:0007669"/>
    <property type="project" value="UniProtKB-KW"/>
</dbReference>
<keyword evidence="18" id="KW-0460">Magnesium</keyword>
<dbReference type="Gene3D" id="3.30.160.60">
    <property type="entry name" value="Classic Zinc Finger"/>
    <property type="match status" value="1"/>
</dbReference>
<comment type="caution">
    <text evidence="24">The sequence shown here is derived from an EMBL/GenBank/DDBJ whole genome shotgun (WGS) entry which is preliminary data.</text>
</comment>
<dbReference type="Proteomes" id="UP001626550">
    <property type="component" value="Unassembled WGS sequence"/>
</dbReference>
<dbReference type="InterPro" id="IPR000315">
    <property type="entry name" value="Znf_B-box"/>
</dbReference>
<evidence type="ECO:0000256" key="2">
    <source>
        <dbReference type="ARBA" id="ARBA00007507"/>
    </source>
</evidence>
<evidence type="ECO:0000256" key="13">
    <source>
        <dbReference type="ARBA" id="ARBA00023034"/>
    </source>
</evidence>
<feature type="binding site" evidence="20">
    <location>
        <begin position="133"/>
        <end position="136"/>
    </location>
    <ligand>
        <name>GTP</name>
        <dbReference type="ChEBI" id="CHEBI:37565"/>
    </ligand>
</feature>
<dbReference type="SUPFAM" id="SSF57845">
    <property type="entry name" value="B-box zinc-binding domain"/>
    <property type="match status" value="1"/>
</dbReference>
<keyword evidence="11" id="KW-0931">ER-Golgi transport</keyword>